<evidence type="ECO:0000256" key="11">
    <source>
        <dbReference type="SAM" id="SignalP"/>
    </source>
</evidence>
<evidence type="ECO:0000313" key="14">
    <source>
        <dbReference type="Proteomes" id="UP000077202"/>
    </source>
</evidence>
<sequence length="1181" mass="131132">MAPLVGLRLVFIGLVLISGTSISVVTAQLTPPSPLTSALPPRLQDALESAPPSVSRANIRDLIPKDMLDNFTLSVDQITAQVANNYSFCIQDIEADKRSTFEVNQNSTFLRECRAFLGDTFVDRVCQQSEIEFYFKNIAWMKNPPPTPNCNPFSWPIACEPGWGGLEGVNSSAFVDSVYSQGIDGIPLRTVDPQPCCAGFFCPRGLTCMMPCPLGAYCPLARYEESSGTCQPYGYQMRPESNLACGGADLWLTFQDSRGIFCEAGSHCPTTTEKELCEPGYSSICYLLSLKNYCRAGSTDENKCSFLSQCQGEGRKSQNLKGSGILLLVVLFILLLLIYNCSEHLLHIRQRRKSKAREVAAREAREHLTAVERWKRAKDAATKARKHAIKFSGELTRQLSRKKSKAVSDDPRPHGASGGHRSGPLPGPHLTPAYKPRAGAHSGPLPLGVSAPIQEEKEMIEQESHLLAFPNHNQAQHVTWSNDLITSDSPVSLDLYDPVHVNGADEEIASVVREFELRVDSGPSSLPHTRSQIYKYAYGQIEKEKQTQQMRGMGLKEVISSDGFRDMMEGAGRFRIELSFVDLSLILKGSGRRILSHVTGKFSPCRVSAVMGPSGAGKTTFLNALAGKETGSRITGQVFINGQPGSIQSYKRIIGFVPQDDIVHGTLTVEENLWFSAKYRLPVGMPKRERVLVVERIINTLGLHSIRDSLVGTVERRGISGGQRKRVNVAMELVIEPSLLILDEPTSGLDSTSSRLVLQALRREALLGVNVCVVLHQPSYGLFRMFDDVMLLAKGGFTVYLGPVDEIEEYFQSLNFEVPDRINPPDYFMDVLEGAAVPERDPTFDVTTLPVLWMCHKGYRIPPDLQDGDTLNGKKRRKQDDSSRLIKKSFTQDAWDDLRVYVVVTWDAIEGVFSRVKDLSGRRTPGFLSQYRLVLGRVAKQRFREARLFAQDYIILLLAGICMGVMADWTDSNLGAKGYTYTIIAVSLLVMIASLRTFSTDKLNFWRESASGINRLSFFLAKDTVDHFNTVIKPVVYLSMFYFFNDPRSTFASNYIITLALVYCVTGIAYVLAIVMNPAPAQLFSVFIPVVATLIVTGSRTGTMSYIADISFAEWALEAYVIANAERYTGVWLITRCGVMRDKGYDISNKYLCIGVLIAYGMAARIIALLCLLMCNRKRQK</sequence>
<dbReference type="Pfam" id="PF19055">
    <property type="entry name" value="ABC2_membrane_7"/>
    <property type="match status" value="1"/>
</dbReference>
<dbReference type="EMBL" id="LVLJ01002698">
    <property type="protein sequence ID" value="OAE23989.1"/>
    <property type="molecule type" value="Genomic_DNA"/>
</dbReference>
<evidence type="ECO:0000256" key="7">
    <source>
        <dbReference type="ARBA" id="ARBA00022989"/>
    </source>
</evidence>
<feature type="signal peptide" evidence="11">
    <location>
        <begin position="1"/>
        <end position="27"/>
    </location>
</feature>
<name>A0A176VT50_MARPO</name>
<evidence type="ECO:0000256" key="3">
    <source>
        <dbReference type="ARBA" id="ARBA00022448"/>
    </source>
</evidence>
<dbReference type="InterPro" id="IPR003593">
    <property type="entry name" value="AAA+_ATPase"/>
</dbReference>
<dbReference type="PANTHER" id="PTHR48041">
    <property type="entry name" value="ABC TRANSPORTER G FAMILY MEMBER 28"/>
    <property type="match status" value="1"/>
</dbReference>
<evidence type="ECO:0000313" key="13">
    <source>
        <dbReference type="EMBL" id="OAE23989.1"/>
    </source>
</evidence>
<evidence type="ECO:0000259" key="12">
    <source>
        <dbReference type="PROSITE" id="PS50893"/>
    </source>
</evidence>
<feature type="transmembrane region" description="Helical" evidence="10">
    <location>
        <begin position="979"/>
        <end position="998"/>
    </location>
</feature>
<comment type="caution">
    <text evidence="13">The sequence shown here is derived from an EMBL/GenBank/DDBJ whole genome shotgun (WGS) entry which is preliminary data.</text>
</comment>
<evidence type="ECO:0000256" key="8">
    <source>
        <dbReference type="ARBA" id="ARBA00023136"/>
    </source>
</evidence>
<evidence type="ECO:0000256" key="4">
    <source>
        <dbReference type="ARBA" id="ARBA00022692"/>
    </source>
</evidence>
<dbReference type="PROSITE" id="PS50893">
    <property type="entry name" value="ABC_TRANSPORTER_2"/>
    <property type="match status" value="1"/>
</dbReference>
<evidence type="ECO:0000256" key="6">
    <source>
        <dbReference type="ARBA" id="ARBA00022840"/>
    </source>
</evidence>
<dbReference type="AlphaFoldDB" id="A0A176VT50"/>
<feature type="transmembrane region" description="Helical" evidence="10">
    <location>
        <begin position="1151"/>
        <end position="1175"/>
    </location>
</feature>
<dbReference type="PROSITE" id="PS00211">
    <property type="entry name" value="ABC_TRANSPORTER_1"/>
    <property type="match status" value="1"/>
</dbReference>
<dbReference type="SUPFAM" id="SSF52540">
    <property type="entry name" value="P-loop containing nucleoside triphosphate hydrolases"/>
    <property type="match status" value="1"/>
</dbReference>
<feature type="domain" description="ABC transporter" evidence="12">
    <location>
        <begin position="578"/>
        <end position="820"/>
    </location>
</feature>
<reference evidence="13" key="1">
    <citation type="submission" date="2016-03" db="EMBL/GenBank/DDBJ databases">
        <title>Mechanisms controlling the formation of the plant cell surface in tip-growing cells are functionally conserved among land plants.</title>
        <authorList>
            <person name="Honkanen S."/>
            <person name="Jones V.A."/>
            <person name="Morieri G."/>
            <person name="Champion C."/>
            <person name="Hetherington A.J."/>
            <person name="Kelly S."/>
            <person name="Saint-Marcoux D."/>
            <person name="Proust H."/>
            <person name="Prescott H."/>
            <person name="Dolan L."/>
        </authorList>
    </citation>
    <scope>NUCLEOTIDE SEQUENCE [LARGE SCALE GENOMIC DNA]</scope>
    <source>
        <tissue evidence="13">Whole gametophyte</tissue>
    </source>
</reference>
<dbReference type="InterPro" id="IPR050352">
    <property type="entry name" value="ABCG_transporters"/>
</dbReference>
<keyword evidence="7 10" id="KW-1133">Transmembrane helix</keyword>
<proteinExistence type="inferred from homology"/>
<dbReference type="GO" id="GO:0016020">
    <property type="term" value="C:membrane"/>
    <property type="evidence" value="ECO:0007669"/>
    <property type="project" value="UniProtKB-SubCell"/>
</dbReference>
<evidence type="ECO:0000256" key="5">
    <source>
        <dbReference type="ARBA" id="ARBA00022741"/>
    </source>
</evidence>
<gene>
    <name evidence="13" type="ORF">AXG93_4625s1150</name>
</gene>
<feature type="chain" id="PRO_5008052020" description="ABC transporter domain-containing protein" evidence="11">
    <location>
        <begin position="28"/>
        <end position="1181"/>
    </location>
</feature>
<feature type="transmembrane region" description="Helical" evidence="10">
    <location>
        <begin position="1081"/>
        <end position="1099"/>
    </location>
</feature>
<dbReference type="PANTHER" id="PTHR48041:SF91">
    <property type="entry name" value="ABC TRANSPORTER G FAMILY MEMBER 28"/>
    <property type="match status" value="1"/>
</dbReference>
<dbReference type="GO" id="GO:0016887">
    <property type="term" value="F:ATP hydrolysis activity"/>
    <property type="evidence" value="ECO:0007669"/>
    <property type="project" value="InterPro"/>
</dbReference>
<comment type="similarity">
    <text evidence="2">Belongs to the ABC transporter superfamily. ABCG family. Eye pigment precursor importer (TC 3.A.1.204) subfamily.</text>
</comment>
<dbReference type="InterPro" id="IPR043926">
    <property type="entry name" value="ABCG_dom"/>
</dbReference>
<dbReference type="FunFam" id="3.40.50.300:FF:000367">
    <property type="entry name" value="ABC transporter G family member 24"/>
    <property type="match status" value="1"/>
</dbReference>
<keyword evidence="5" id="KW-0547">Nucleotide-binding</keyword>
<keyword evidence="3" id="KW-0813">Transport</keyword>
<keyword evidence="6" id="KW-0067">ATP-binding</keyword>
<keyword evidence="14" id="KW-1185">Reference proteome</keyword>
<dbReference type="InterPro" id="IPR003439">
    <property type="entry name" value="ABC_transporter-like_ATP-bd"/>
</dbReference>
<accession>A0A176VT50</accession>
<feature type="region of interest" description="Disordered" evidence="9">
    <location>
        <begin position="392"/>
        <end position="447"/>
    </location>
</feature>
<dbReference type="Proteomes" id="UP000077202">
    <property type="component" value="Unassembled WGS sequence"/>
</dbReference>
<feature type="transmembrane region" description="Helical" evidence="10">
    <location>
        <begin position="1055"/>
        <end position="1075"/>
    </location>
</feature>
<keyword evidence="8 10" id="KW-0472">Membrane</keyword>
<evidence type="ECO:0000256" key="1">
    <source>
        <dbReference type="ARBA" id="ARBA00004141"/>
    </source>
</evidence>
<dbReference type="Pfam" id="PF00005">
    <property type="entry name" value="ABC_tran"/>
    <property type="match status" value="1"/>
</dbReference>
<evidence type="ECO:0000256" key="10">
    <source>
        <dbReference type="SAM" id="Phobius"/>
    </source>
</evidence>
<dbReference type="SMART" id="SM00382">
    <property type="entry name" value="AAA"/>
    <property type="match status" value="1"/>
</dbReference>
<evidence type="ECO:0000256" key="2">
    <source>
        <dbReference type="ARBA" id="ARBA00005814"/>
    </source>
</evidence>
<keyword evidence="4 10" id="KW-0812">Transmembrane</keyword>
<dbReference type="GO" id="GO:0005524">
    <property type="term" value="F:ATP binding"/>
    <property type="evidence" value="ECO:0007669"/>
    <property type="project" value="UniProtKB-KW"/>
</dbReference>
<keyword evidence="11" id="KW-0732">Signal</keyword>
<feature type="transmembrane region" description="Helical" evidence="10">
    <location>
        <begin position="948"/>
        <end position="967"/>
    </location>
</feature>
<dbReference type="GO" id="GO:0140359">
    <property type="term" value="F:ABC-type transporter activity"/>
    <property type="evidence" value="ECO:0007669"/>
    <property type="project" value="InterPro"/>
</dbReference>
<dbReference type="CDD" id="cd03213">
    <property type="entry name" value="ABCG_EPDR"/>
    <property type="match status" value="1"/>
</dbReference>
<organism evidence="13 14">
    <name type="scientific">Marchantia polymorpha subsp. ruderalis</name>
    <dbReference type="NCBI Taxonomy" id="1480154"/>
    <lineage>
        <taxon>Eukaryota</taxon>
        <taxon>Viridiplantae</taxon>
        <taxon>Streptophyta</taxon>
        <taxon>Embryophyta</taxon>
        <taxon>Marchantiophyta</taxon>
        <taxon>Marchantiopsida</taxon>
        <taxon>Marchantiidae</taxon>
        <taxon>Marchantiales</taxon>
        <taxon>Marchantiaceae</taxon>
        <taxon>Marchantia</taxon>
    </lineage>
</organism>
<feature type="transmembrane region" description="Helical" evidence="10">
    <location>
        <begin position="325"/>
        <end position="346"/>
    </location>
</feature>
<evidence type="ECO:0000256" key="9">
    <source>
        <dbReference type="SAM" id="MobiDB-lite"/>
    </source>
</evidence>
<dbReference type="Gene3D" id="3.40.50.300">
    <property type="entry name" value="P-loop containing nucleotide triphosphate hydrolases"/>
    <property type="match status" value="1"/>
</dbReference>
<dbReference type="InterPro" id="IPR017871">
    <property type="entry name" value="ABC_transporter-like_CS"/>
</dbReference>
<protein>
    <recommendedName>
        <fullName evidence="12">ABC transporter domain-containing protein</fullName>
    </recommendedName>
</protein>
<dbReference type="InterPro" id="IPR027417">
    <property type="entry name" value="P-loop_NTPase"/>
</dbReference>
<comment type="subcellular location">
    <subcellularLocation>
        <location evidence="1">Membrane</location>
        <topology evidence="1">Multi-pass membrane protein</topology>
    </subcellularLocation>
</comment>